<protein>
    <submittedName>
        <fullName evidence="2">Uncharacterized protein</fullName>
    </submittedName>
</protein>
<keyword evidence="1" id="KW-1133">Transmembrane helix</keyword>
<sequence>MRFPKDKLDLLMVVGYCAVLFSLGYILVRTGSM</sequence>
<keyword evidence="1" id="KW-0472">Membrane</keyword>
<gene>
    <name evidence="2" type="ORF">VST7929_00365</name>
</gene>
<keyword evidence="3" id="KW-1185">Reference proteome</keyword>
<keyword evidence="1" id="KW-0812">Transmembrane</keyword>
<feature type="transmembrane region" description="Helical" evidence="1">
    <location>
        <begin position="7"/>
        <end position="28"/>
    </location>
</feature>
<name>A0ABN8DP48_9VIBR</name>
<proteinExistence type="predicted"/>
<evidence type="ECO:0000256" key="1">
    <source>
        <dbReference type="SAM" id="Phobius"/>
    </source>
</evidence>
<evidence type="ECO:0000313" key="2">
    <source>
        <dbReference type="EMBL" id="CAH0532535.1"/>
    </source>
</evidence>
<accession>A0ABN8DP48</accession>
<reference evidence="2" key="1">
    <citation type="submission" date="2021-11" db="EMBL/GenBank/DDBJ databases">
        <authorList>
            <person name="Rodrigo-Torres L."/>
            <person name="Arahal R. D."/>
            <person name="Lucena T."/>
        </authorList>
    </citation>
    <scope>NUCLEOTIDE SEQUENCE</scope>
    <source>
        <strain evidence="2">CECT 7929</strain>
    </source>
</reference>
<dbReference type="EMBL" id="CAKLDI010000001">
    <property type="protein sequence ID" value="CAH0532535.1"/>
    <property type="molecule type" value="Genomic_DNA"/>
</dbReference>
<dbReference type="Proteomes" id="UP000838672">
    <property type="component" value="Unassembled WGS sequence"/>
</dbReference>
<organism evidence="2 3">
    <name type="scientific">Vibrio stylophorae</name>
    <dbReference type="NCBI Taxonomy" id="659351"/>
    <lineage>
        <taxon>Bacteria</taxon>
        <taxon>Pseudomonadati</taxon>
        <taxon>Pseudomonadota</taxon>
        <taxon>Gammaproteobacteria</taxon>
        <taxon>Vibrionales</taxon>
        <taxon>Vibrionaceae</taxon>
        <taxon>Vibrio</taxon>
    </lineage>
</organism>
<evidence type="ECO:0000313" key="3">
    <source>
        <dbReference type="Proteomes" id="UP000838672"/>
    </source>
</evidence>
<comment type="caution">
    <text evidence="2">The sequence shown here is derived from an EMBL/GenBank/DDBJ whole genome shotgun (WGS) entry which is preliminary data.</text>
</comment>